<feature type="region of interest" description="Disordered" evidence="1">
    <location>
        <begin position="1"/>
        <end position="54"/>
    </location>
</feature>
<protein>
    <submittedName>
        <fullName evidence="3">Uncharacterized protein</fullName>
    </submittedName>
</protein>
<evidence type="ECO:0000256" key="1">
    <source>
        <dbReference type="SAM" id="MobiDB-lite"/>
    </source>
</evidence>
<dbReference type="KEGG" id="acek:FLP30_13435"/>
<feature type="compositionally biased region" description="Pro residues" evidence="1">
    <location>
        <begin position="323"/>
        <end position="333"/>
    </location>
</feature>
<dbReference type="Proteomes" id="UP000324536">
    <property type="component" value="Plasmid unnamed1"/>
</dbReference>
<proteinExistence type="predicted"/>
<evidence type="ECO:0000313" key="4">
    <source>
        <dbReference type="Proteomes" id="UP000324536"/>
    </source>
</evidence>
<sequence>MRGNTAMTQDTTDSPQGAVVTPLQRSRVETPRDTATVPPQETAAQPLAAAPDKRAGGVSKKMLLAGGAATVLALCGLFVAINGLPQGARMGQDQGRLVAAPAAMATMDEPVHPVSTIRQPRQTTAQQVQHPTLQSVSRVQTQAEGVRAFPAQPAMEMARPAPLPDPAGQGSLKTDTPAPMNGPQPDAPIQAAHEDTAQDSPAQTLPTPDVAQGTAPHPAPQTISDDRLLIAMSQKLEAMATQVASLTQKLDDTQKTLNDRLTSGLGRMDGRLDELQHREDMQMQSRTLSKPTEDAAQAPKPPAPAHATPAHAAAAAPHHDTPRPTPRPSPAPLPRYTVQAGAPDIAILADASGNPVRIQPGSDLGPWGSVLSISDVGGRWQVRTERGVIH</sequence>
<evidence type="ECO:0000256" key="2">
    <source>
        <dbReference type="SAM" id="Phobius"/>
    </source>
</evidence>
<keyword evidence="2" id="KW-0812">Transmembrane</keyword>
<geneLocation type="plasmid" evidence="3">
    <name>unnamed1</name>
</geneLocation>
<feature type="compositionally biased region" description="Low complexity" evidence="1">
    <location>
        <begin position="305"/>
        <end position="316"/>
    </location>
</feature>
<keyword evidence="3" id="KW-0614">Plasmid</keyword>
<name>A0A5C1YR81_9PROT</name>
<keyword evidence="4" id="KW-1185">Reference proteome</keyword>
<feature type="compositionally biased region" description="Polar residues" evidence="1">
    <location>
        <begin position="1"/>
        <end position="15"/>
    </location>
</feature>
<accession>A0A5C1YR81</accession>
<organism evidence="3 4">
    <name type="scientific">Acetobacter vaccinii</name>
    <dbReference type="NCBI Taxonomy" id="2592655"/>
    <lineage>
        <taxon>Bacteria</taxon>
        <taxon>Pseudomonadati</taxon>
        <taxon>Pseudomonadota</taxon>
        <taxon>Alphaproteobacteria</taxon>
        <taxon>Acetobacterales</taxon>
        <taxon>Acetobacteraceae</taxon>
        <taxon>Acetobacter</taxon>
    </lineage>
</organism>
<reference evidence="3 4" key="1">
    <citation type="submission" date="2019-09" db="EMBL/GenBank/DDBJ databases">
        <title>Genome sequencing of strain KACC 21233.</title>
        <authorList>
            <person name="Heo J."/>
            <person name="Kim S.-J."/>
            <person name="Kim J.-S."/>
            <person name="Hong S.-B."/>
            <person name="Kwon S.-W."/>
        </authorList>
    </citation>
    <scope>NUCLEOTIDE SEQUENCE [LARGE SCALE GENOMIC DNA]</scope>
    <source>
        <strain evidence="3 4">KACC 21233</strain>
        <plasmid evidence="3 4">unnamed1</plasmid>
    </source>
</reference>
<feature type="region of interest" description="Disordered" evidence="1">
    <location>
        <begin position="157"/>
        <end position="222"/>
    </location>
</feature>
<feature type="region of interest" description="Disordered" evidence="1">
    <location>
        <begin position="281"/>
        <end position="337"/>
    </location>
</feature>
<evidence type="ECO:0000313" key="3">
    <source>
        <dbReference type="EMBL" id="QEO18864.1"/>
    </source>
</evidence>
<feature type="region of interest" description="Disordered" evidence="1">
    <location>
        <begin position="121"/>
        <end position="140"/>
    </location>
</feature>
<dbReference type="OrthoDB" id="7283919at2"/>
<keyword evidence="2" id="KW-1133">Transmembrane helix</keyword>
<keyword evidence="2" id="KW-0472">Membrane</keyword>
<gene>
    <name evidence="3" type="ORF">FLP30_13435</name>
</gene>
<dbReference type="RefSeq" id="WP_149280518.1">
    <property type="nucleotide sequence ID" value="NZ_CP043507.1"/>
</dbReference>
<feature type="transmembrane region" description="Helical" evidence="2">
    <location>
        <begin position="63"/>
        <end position="84"/>
    </location>
</feature>
<dbReference type="EMBL" id="CP043507">
    <property type="protein sequence ID" value="QEO18864.1"/>
    <property type="molecule type" value="Genomic_DNA"/>
</dbReference>
<dbReference type="AlphaFoldDB" id="A0A5C1YR81"/>